<feature type="compositionally biased region" description="Acidic residues" evidence="1">
    <location>
        <begin position="298"/>
        <end position="315"/>
    </location>
</feature>
<evidence type="ECO:0000313" key="3">
    <source>
        <dbReference type="Proteomes" id="UP000717328"/>
    </source>
</evidence>
<comment type="caution">
    <text evidence="2">The sequence shown here is derived from an EMBL/GenBank/DDBJ whole genome shotgun (WGS) entry which is preliminary data.</text>
</comment>
<reference evidence="2" key="2">
    <citation type="submission" date="2021-10" db="EMBL/GenBank/DDBJ databases">
        <title>Phylogenomics reveals ancestral predisposition of the termite-cultivated fungus Termitomyces towards a domesticated lifestyle.</title>
        <authorList>
            <person name="Auxier B."/>
            <person name="Grum-Grzhimaylo A."/>
            <person name="Cardenas M.E."/>
            <person name="Lodge J.D."/>
            <person name="Laessoe T."/>
            <person name="Pedersen O."/>
            <person name="Smith M.E."/>
            <person name="Kuyper T.W."/>
            <person name="Franco-Molano E.A."/>
            <person name="Baroni T.J."/>
            <person name="Aanen D.K."/>
        </authorList>
    </citation>
    <scope>NUCLEOTIDE SEQUENCE</scope>
    <source>
        <strain evidence="2">D49</strain>
    </source>
</reference>
<organism evidence="2 3">
    <name type="scientific">Sphagnurus paluster</name>
    <dbReference type="NCBI Taxonomy" id="117069"/>
    <lineage>
        <taxon>Eukaryota</taxon>
        <taxon>Fungi</taxon>
        <taxon>Dikarya</taxon>
        <taxon>Basidiomycota</taxon>
        <taxon>Agaricomycotina</taxon>
        <taxon>Agaricomycetes</taxon>
        <taxon>Agaricomycetidae</taxon>
        <taxon>Agaricales</taxon>
        <taxon>Tricholomatineae</taxon>
        <taxon>Lyophyllaceae</taxon>
        <taxon>Sphagnurus</taxon>
    </lineage>
</organism>
<proteinExistence type="predicted"/>
<dbReference type="EMBL" id="JABCKI010000169">
    <property type="protein sequence ID" value="KAG5652027.1"/>
    <property type="molecule type" value="Genomic_DNA"/>
</dbReference>
<accession>A0A9P7GRU4</accession>
<dbReference type="OrthoDB" id="3001771at2759"/>
<dbReference type="Proteomes" id="UP000717328">
    <property type="component" value="Unassembled WGS sequence"/>
</dbReference>
<reference evidence="2" key="1">
    <citation type="submission" date="2021-02" db="EMBL/GenBank/DDBJ databases">
        <authorList>
            <person name="Nieuwenhuis M."/>
            <person name="Van De Peppel L.J.J."/>
        </authorList>
    </citation>
    <scope>NUCLEOTIDE SEQUENCE</scope>
    <source>
        <strain evidence="2">D49</strain>
    </source>
</reference>
<sequence>MISQATISHLPNELLLAIFSVIYLESTNSFSIYPELDTDEQEEPHTPDSDSDSDISEPERSFWYGDDDVRSASLFPYNIAGVCKTWQNLLSGVAAYWTRIVILTDVPAQFPSAVAKYKYLEWSKGLPLFVTISQRDPDSFLGETGAAVERARVKEALTLVLPELPRTLTLEVAVTHTSSLPRVLTDIPDSGARLKHLTLKFPTLCKLHLDGWNFVDIVRNQPEWFSDILASDDRRLTLKVSNYRPTPGGVHGEGAFPALAAFPVLHGFDTVALDDLEFECGPTKVTGKPERDGCSGGDGDDDDDDGGWESESDTSDSDIELIGDYVKLISLSPTLLAFLIPHINVECLSISKCNLGLVQAFPEDSILELGHLDYPTLAADLRRLLPAWAGSELFISHCPGFDDSVLRMLGSVQRPETGAGRGQVELNAPDMEVLSLSSCKGFSIRALKAMVHARQAVDESQLGFEISMDDGPRVSQKDIKWFVRRLQMFELDGDTGDEDY</sequence>
<evidence type="ECO:0000313" key="2">
    <source>
        <dbReference type="EMBL" id="KAG5652027.1"/>
    </source>
</evidence>
<feature type="region of interest" description="Disordered" evidence="1">
    <location>
        <begin position="38"/>
        <end position="57"/>
    </location>
</feature>
<name>A0A9P7GRU4_9AGAR</name>
<evidence type="ECO:0008006" key="4">
    <source>
        <dbReference type="Google" id="ProtNLM"/>
    </source>
</evidence>
<evidence type="ECO:0000256" key="1">
    <source>
        <dbReference type="SAM" id="MobiDB-lite"/>
    </source>
</evidence>
<protein>
    <recommendedName>
        <fullName evidence="4">F-box domain-containing protein</fullName>
    </recommendedName>
</protein>
<dbReference type="AlphaFoldDB" id="A0A9P7GRU4"/>
<keyword evidence="3" id="KW-1185">Reference proteome</keyword>
<gene>
    <name evidence="2" type="ORF">H0H81_006518</name>
</gene>
<feature type="region of interest" description="Disordered" evidence="1">
    <location>
        <begin position="284"/>
        <end position="315"/>
    </location>
</feature>